<name>A0ABV5I846_9ACTN</name>
<dbReference type="RefSeq" id="WP_125637248.1">
    <property type="nucleotide sequence ID" value="NZ_BMRC01000003.1"/>
</dbReference>
<reference evidence="4 5" key="1">
    <citation type="submission" date="2024-09" db="EMBL/GenBank/DDBJ databases">
        <authorList>
            <person name="Sun Q."/>
            <person name="Mori K."/>
        </authorList>
    </citation>
    <scope>NUCLEOTIDE SEQUENCE [LARGE SCALE GENOMIC DNA]</scope>
    <source>
        <strain evidence="4 5">CCM 3426</strain>
    </source>
</reference>
<dbReference type="InterPro" id="IPR029039">
    <property type="entry name" value="Flavoprotein-like_sf"/>
</dbReference>
<dbReference type="InterPro" id="IPR005025">
    <property type="entry name" value="FMN_Rdtase-like_dom"/>
</dbReference>
<evidence type="ECO:0000313" key="4">
    <source>
        <dbReference type="EMBL" id="MFB9200702.1"/>
    </source>
</evidence>
<protein>
    <submittedName>
        <fullName evidence="4">Flavodoxin family protein</fullName>
    </submittedName>
</protein>
<evidence type="ECO:0000259" key="3">
    <source>
        <dbReference type="Pfam" id="PF03358"/>
    </source>
</evidence>
<keyword evidence="2" id="KW-0288">FMN</keyword>
<proteinExistence type="predicted"/>
<dbReference type="Gene3D" id="3.40.50.360">
    <property type="match status" value="1"/>
</dbReference>
<accession>A0ABV5I846</accession>
<gene>
    <name evidence="4" type="ORF">ACFFV7_05820</name>
</gene>
<organism evidence="4 5">
    <name type="scientific">Nonomuraea spiralis</name>
    <dbReference type="NCBI Taxonomy" id="46182"/>
    <lineage>
        <taxon>Bacteria</taxon>
        <taxon>Bacillati</taxon>
        <taxon>Actinomycetota</taxon>
        <taxon>Actinomycetes</taxon>
        <taxon>Streptosporangiales</taxon>
        <taxon>Streptosporangiaceae</taxon>
        <taxon>Nonomuraea</taxon>
    </lineage>
</organism>
<evidence type="ECO:0000256" key="1">
    <source>
        <dbReference type="ARBA" id="ARBA00022630"/>
    </source>
</evidence>
<dbReference type="Pfam" id="PF03358">
    <property type="entry name" value="FMN_red"/>
    <property type="match status" value="1"/>
</dbReference>
<dbReference type="SUPFAM" id="SSF52218">
    <property type="entry name" value="Flavoproteins"/>
    <property type="match status" value="1"/>
</dbReference>
<dbReference type="Proteomes" id="UP001589647">
    <property type="component" value="Unassembled WGS sequence"/>
</dbReference>
<dbReference type="PANTHER" id="PTHR43278:SF4">
    <property type="entry name" value="NAD(P)H-DEPENDENT FMN-CONTAINING OXIDOREDUCTASE YWQN-RELATED"/>
    <property type="match status" value="1"/>
</dbReference>
<evidence type="ECO:0000313" key="5">
    <source>
        <dbReference type="Proteomes" id="UP001589647"/>
    </source>
</evidence>
<evidence type="ECO:0000256" key="2">
    <source>
        <dbReference type="ARBA" id="ARBA00022643"/>
    </source>
</evidence>
<keyword evidence="5" id="KW-1185">Reference proteome</keyword>
<keyword evidence="1" id="KW-0285">Flavoprotein</keyword>
<sequence>MRSFLFLLGSSRLDGNTETLARHAAAALPPDVRQRWLRLDDHPLPAFRDIRHSGDGVYPVPEGNERLLAEATLDATDLVIVSPLYWYSVSAATKLYLDYWSAWMRVPGYDFKARMAGKTTWAVTTISEEDESVADPLVGTLRRSAEYFGSWGGTLVGYANRPGDILHDTGALERAAAFFGAT</sequence>
<dbReference type="InterPro" id="IPR051796">
    <property type="entry name" value="ISF_SsuE-like"/>
</dbReference>
<feature type="domain" description="NADPH-dependent FMN reductase-like" evidence="3">
    <location>
        <begin position="5"/>
        <end position="126"/>
    </location>
</feature>
<comment type="caution">
    <text evidence="4">The sequence shown here is derived from an EMBL/GenBank/DDBJ whole genome shotgun (WGS) entry which is preliminary data.</text>
</comment>
<dbReference type="PANTHER" id="PTHR43278">
    <property type="entry name" value="NAD(P)H-DEPENDENT FMN-CONTAINING OXIDOREDUCTASE YWQN-RELATED"/>
    <property type="match status" value="1"/>
</dbReference>
<dbReference type="EMBL" id="JBHMEI010000003">
    <property type="protein sequence ID" value="MFB9200702.1"/>
    <property type="molecule type" value="Genomic_DNA"/>
</dbReference>